<comment type="subcellular location">
    <subcellularLocation>
        <location evidence="1">Cell membrane</location>
        <topology evidence="1">Multi-pass membrane protein</topology>
    </subcellularLocation>
</comment>
<keyword evidence="3" id="KW-1003">Cell membrane</keyword>
<dbReference type="InterPro" id="IPR007353">
    <property type="entry name" value="DUF421"/>
</dbReference>
<feature type="transmembrane region" description="Helical" evidence="7">
    <location>
        <begin position="29"/>
        <end position="49"/>
    </location>
</feature>
<evidence type="ECO:0000256" key="5">
    <source>
        <dbReference type="ARBA" id="ARBA00022989"/>
    </source>
</evidence>
<dbReference type="EMBL" id="BNAL01000015">
    <property type="protein sequence ID" value="GHG03012.1"/>
    <property type="molecule type" value="Genomic_DNA"/>
</dbReference>
<feature type="transmembrane region" description="Helical" evidence="7">
    <location>
        <begin position="87"/>
        <end position="108"/>
    </location>
</feature>
<comment type="caution">
    <text evidence="9">The sequence shown here is derived from an EMBL/GenBank/DDBJ whole genome shotgun (WGS) entry which is preliminary data.</text>
</comment>
<evidence type="ECO:0000259" key="8">
    <source>
        <dbReference type="Pfam" id="PF04239"/>
    </source>
</evidence>
<gene>
    <name evidence="9" type="ORF">GCM10017783_14220</name>
</gene>
<keyword evidence="10" id="KW-1185">Reference proteome</keyword>
<proteinExistence type="inferred from homology"/>
<feature type="domain" description="YetF C-terminal" evidence="8">
    <location>
        <begin position="109"/>
        <end position="178"/>
    </location>
</feature>
<evidence type="ECO:0000256" key="6">
    <source>
        <dbReference type="ARBA" id="ARBA00023136"/>
    </source>
</evidence>
<evidence type="ECO:0000313" key="9">
    <source>
        <dbReference type="EMBL" id="GHG03012.1"/>
    </source>
</evidence>
<evidence type="ECO:0000256" key="4">
    <source>
        <dbReference type="ARBA" id="ARBA00022692"/>
    </source>
</evidence>
<feature type="transmembrane region" description="Helical" evidence="7">
    <location>
        <begin position="61"/>
        <end position="81"/>
    </location>
</feature>
<dbReference type="PANTHER" id="PTHR34582">
    <property type="entry name" value="UPF0702 TRANSMEMBRANE PROTEIN YCAP"/>
    <property type="match status" value="1"/>
</dbReference>
<accession>A0ABQ3K5J1</accession>
<dbReference type="PANTHER" id="PTHR34582:SF6">
    <property type="entry name" value="UPF0702 TRANSMEMBRANE PROTEIN YCAP"/>
    <property type="match status" value="1"/>
</dbReference>
<keyword evidence="6 7" id="KW-0472">Membrane</keyword>
<comment type="similarity">
    <text evidence="2">Belongs to the UPF0702 family.</text>
</comment>
<dbReference type="InterPro" id="IPR023090">
    <property type="entry name" value="UPF0702_alpha/beta_dom_sf"/>
</dbReference>
<keyword evidence="4 7" id="KW-0812">Transmembrane</keyword>
<evidence type="ECO:0000256" key="3">
    <source>
        <dbReference type="ARBA" id="ARBA00022475"/>
    </source>
</evidence>
<evidence type="ECO:0000256" key="1">
    <source>
        <dbReference type="ARBA" id="ARBA00004651"/>
    </source>
</evidence>
<dbReference type="Pfam" id="PF04239">
    <property type="entry name" value="DUF421"/>
    <property type="match status" value="1"/>
</dbReference>
<organism evidence="9 10">
    <name type="scientific">Deinococcus piscis</name>
    <dbReference type="NCBI Taxonomy" id="394230"/>
    <lineage>
        <taxon>Bacteria</taxon>
        <taxon>Thermotogati</taxon>
        <taxon>Deinococcota</taxon>
        <taxon>Deinococci</taxon>
        <taxon>Deinococcales</taxon>
        <taxon>Deinococcaceae</taxon>
        <taxon>Deinococcus</taxon>
    </lineage>
</organism>
<sequence>MLLLGGCRLSADVQPFDWHRMFVGDLTPLFMLEIVFRTVVIFAWLLLLLRLSGQRSLTQLGPLELAIVIALGSAAGDPMFYADVPLLHGMLSLALVVGMQHVISRLIVRSETVETLLQGVPLEMVRDGVLDRENMSRANLSQEDVFEYLRRDGVRQLGEVQRAYLEQNGTFSVFKYPHGQVLPGLQVTPPWDLEPPQSIPPAAVPSGPQACRCCGRLLVPESPEVCPCGERERVPAVKDPLDDQIAVSVVLT</sequence>
<evidence type="ECO:0000256" key="2">
    <source>
        <dbReference type="ARBA" id="ARBA00006448"/>
    </source>
</evidence>
<name>A0ABQ3K5J1_9DEIO</name>
<dbReference type="Gene3D" id="3.30.240.20">
    <property type="entry name" value="bsu07140 like domains"/>
    <property type="match status" value="1"/>
</dbReference>
<evidence type="ECO:0000313" key="10">
    <source>
        <dbReference type="Proteomes" id="UP000632154"/>
    </source>
</evidence>
<keyword evidence="5 7" id="KW-1133">Transmembrane helix</keyword>
<protein>
    <submittedName>
        <fullName evidence="9">DUF421 domain-containing protein</fullName>
    </submittedName>
</protein>
<reference evidence="10" key="1">
    <citation type="journal article" date="2019" name="Int. J. Syst. Evol. Microbiol.">
        <title>The Global Catalogue of Microorganisms (GCM) 10K type strain sequencing project: providing services to taxonomists for standard genome sequencing and annotation.</title>
        <authorList>
            <consortium name="The Broad Institute Genomics Platform"/>
            <consortium name="The Broad Institute Genome Sequencing Center for Infectious Disease"/>
            <person name="Wu L."/>
            <person name="Ma J."/>
        </authorList>
    </citation>
    <scope>NUCLEOTIDE SEQUENCE [LARGE SCALE GENOMIC DNA]</scope>
    <source>
        <strain evidence="10">CGMCC 1.18439</strain>
    </source>
</reference>
<dbReference type="Proteomes" id="UP000632154">
    <property type="component" value="Unassembled WGS sequence"/>
</dbReference>
<evidence type="ECO:0000256" key="7">
    <source>
        <dbReference type="SAM" id="Phobius"/>
    </source>
</evidence>